<sequence length="552" mass="59331">MPSNYFSSLGAAFKREIQRSISGKEVALQDSLGVFVGQGKLLFGSTRWFHSRAAFATHADLHVLVHPGTLVAAQSNLHLVNQRRNLSVVGALSRTFSIPSISGPAFQICGYHVDCLLSQPSHFSSGIQSQKTRMAVCSSRAVFGDCSVNNLTSKLGQLTVSTNNAAIFYSNRSVHRCTNVRMGLENTGQLNSSFVNGYVIHTGTKRSGSSIPCLRFELKCFHSSSPACSSAETAPDVSFDNSGRAEQYVFYMKYLFSNPQIEARNTLIASNIAETQKDSISLRVIFSLIKLLVDPRKDLAGRTLRLVSGSCYLPHPEKEETGGEDAHFICEDEQAIGVADGVGGWADLGVDAGQFARELMSHSVAAVREEPKGSIDPARVLEKAHSSTKAKGSSTACIIALTDQGLHAINLGDSGFIVVRDGCTIFRSPVQQHDFNFTYQLESGTGGDLPSSGQVFTIPVAPGDVVIAGTDGLFDNLYNNEVTAVVVHAMRAGLGPQVTAQKIAALARQRAQDKNRQTPFSTAAQDAGFRYYGGKLDDITVVVSYITSTSNV</sequence>
<evidence type="ECO:0000256" key="4">
    <source>
        <dbReference type="ARBA" id="ARBA00022723"/>
    </source>
</evidence>
<dbReference type="OrthoDB" id="60843at2759"/>
<dbReference type="Pfam" id="PF13672">
    <property type="entry name" value="PP2C_2"/>
    <property type="match status" value="1"/>
</dbReference>
<keyword evidence="6 8" id="KW-0460">Magnesium</keyword>
<dbReference type="GO" id="GO:0004722">
    <property type="term" value="F:protein serine/threonine phosphatase activity"/>
    <property type="evidence" value="ECO:0007669"/>
    <property type="project" value="UniProtKB-EC"/>
</dbReference>
<comment type="cofactor">
    <cofactor evidence="2 8">
        <name>Mg(2+)</name>
        <dbReference type="ChEBI" id="CHEBI:18420"/>
    </cofactor>
</comment>
<gene>
    <name evidence="10" type="ORF">RHSIM_Rhsim06G0035400</name>
</gene>
<dbReference type="Gene3D" id="3.60.40.10">
    <property type="entry name" value="PPM-type phosphatase domain"/>
    <property type="match status" value="2"/>
</dbReference>
<evidence type="ECO:0000313" key="10">
    <source>
        <dbReference type="EMBL" id="KAF7140668.1"/>
    </source>
</evidence>
<feature type="domain" description="PPM-type phosphatase" evidence="9">
    <location>
        <begin position="310"/>
        <end position="546"/>
    </location>
</feature>
<comment type="cofactor">
    <cofactor evidence="1 8">
        <name>Mn(2+)</name>
        <dbReference type="ChEBI" id="CHEBI:29035"/>
    </cofactor>
</comment>
<evidence type="ECO:0000313" key="11">
    <source>
        <dbReference type="Proteomes" id="UP000626092"/>
    </source>
</evidence>
<dbReference type="PROSITE" id="PS51746">
    <property type="entry name" value="PPM_2"/>
    <property type="match status" value="1"/>
</dbReference>
<evidence type="ECO:0000256" key="2">
    <source>
        <dbReference type="ARBA" id="ARBA00001946"/>
    </source>
</evidence>
<dbReference type="Proteomes" id="UP000626092">
    <property type="component" value="Unassembled WGS sequence"/>
</dbReference>
<evidence type="ECO:0000259" key="9">
    <source>
        <dbReference type="PROSITE" id="PS51746"/>
    </source>
</evidence>
<keyword evidence="11" id="KW-1185">Reference proteome</keyword>
<organism evidence="10 11">
    <name type="scientific">Rhododendron simsii</name>
    <name type="common">Sims's rhododendron</name>
    <dbReference type="NCBI Taxonomy" id="118357"/>
    <lineage>
        <taxon>Eukaryota</taxon>
        <taxon>Viridiplantae</taxon>
        <taxon>Streptophyta</taxon>
        <taxon>Embryophyta</taxon>
        <taxon>Tracheophyta</taxon>
        <taxon>Spermatophyta</taxon>
        <taxon>Magnoliopsida</taxon>
        <taxon>eudicotyledons</taxon>
        <taxon>Gunneridae</taxon>
        <taxon>Pentapetalae</taxon>
        <taxon>asterids</taxon>
        <taxon>Ericales</taxon>
        <taxon>Ericaceae</taxon>
        <taxon>Ericoideae</taxon>
        <taxon>Rhodoreae</taxon>
        <taxon>Rhododendron</taxon>
    </lineage>
</organism>
<dbReference type="InterPro" id="IPR036457">
    <property type="entry name" value="PPM-type-like_dom_sf"/>
</dbReference>
<evidence type="ECO:0000256" key="7">
    <source>
        <dbReference type="ARBA" id="ARBA00023211"/>
    </source>
</evidence>
<dbReference type="PANTHER" id="PTHR12320">
    <property type="entry name" value="PROTEIN PHOSPHATASE 2C"/>
    <property type="match status" value="1"/>
</dbReference>
<dbReference type="FunFam" id="3.60.40.10:FF:000138">
    <property type="entry name" value="5-azacytidine resistance protein azr1"/>
    <property type="match status" value="1"/>
</dbReference>
<dbReference type="InterPro" id="IPR001932">
    <property type="entry name" value="PPM-type_phosphatase-like_dom"/>
</dbReference>
<evidence type="ECO:0000256" key="3">
    <source>
        <dbReference type="ARBA" id="ARBA00006702"/>
    </source>
</evidence>
<dbReference type="EMBL" id="WJXA01000006">
    <property type="protein sequence ID" value="KAF7140668.1"/>
    <property type="molecule type" value="Genomic_DNA"/>
</dbReference>
<dbReference type="SMART" id="SM00332">
    <property type="entry name" value="PP2Cc"/>
    <property type="match status" value="1"/>
</dbReference>
<comment type="catalytic activity">
    <reaction evidence="8">
        <text>O-phospho-L-seryl-[protein] + H2O = L-seryl-[protein] + phosphate</text>
        <dbReference type="Rhea" id="RHEA:20629"/>
        <dbReference type="Rhea" id="RHEA-COMP:9863"/>
        <dbReference type="Rhea" id="RHEA-COMP:11604"/>
        <dbReference type="ChEBI" id="CHEBI:15377"/>
        <dbReference type="ChEBI" id="CHEBI:29999"/>
        <dbReference type="ChEBI" id="CHEBI:43474"/>
        <dbReference type="ChEBI" id="CHEBI:83421"/>
        <dbReference type="EC" id="3.1.3.16"/>
    </reaction>
</comment>
<dbReference type="SMART" id="SM00331">
    <property type="entry name" value="PP2C_SIG"/>
    <property type="match status" value="1"/>
</dbReference>
<evidence type="ECO:0000256" key="5">
    <source>
        <dbReference type="ARBA" id="ARBA00022801"/>
    </source>
</evidence>
<keyword evidence="8" id="KW-0904">Protein phosphatase</keyword>
<keyword evidence="7 8" id="KW-0464">Manganese</keyword>
<evidence type="ECO:0000256" key="6">
    <source>
        <dbReference type="ARBA" id="ARBA00022842"/>
    </source>
</evidence>
<dbReference type="SUPFAM" id="SSF81606">
    <property type="entry name" value="PP2C-like"/>
    <property type="match status" value="1"/>
</dbReference>
<comment type="caution">
    <text evidence="10">The sequence shown here is derived from an EMBL/GenBank/DDBJ whole genome shotgun (WGS) entry which is preliminary data.</text>
</comment>
<accession>A0A834H326</accession>
<protein>
    <recommendedName>
        <fullName evidence="8">Protein phosphatase</fullName>
        <ecNumber evidence="8">3.1.3.16</ecNumber>
    </recommendedName>
</protein>
<dbReference type="GO" id="GO:0046872">
    <property type="term" value="F:metal ion binding"/>
    <property type="evidence" value="ECO:0007669"/>
    <property type="project" value="UniProtKB-UniRule"/>
</dbReference>
<evidence type="ECO:0000256" key="1">
    <source>
        <dbReference type="ARBA" id="ARBA00001936"/>
    </source>
</evidence>
<comment type="similarity">
    <text evidence="3 8">Belongs to the PP2C family.</text>
</comment>
<proteinExistence type="inferred from homology"/>
<dbReference type="PANTHER" id="PTHR12320:SF83">
    <property type="entry name" value="PROTEIN PHOSPHATASE 2C 55-RELATED"/>
    <property type="match status" value="1"/>
</dbReference>
<keyword evidence="5 8" id="KW-0378">Hydrolase</keyword>
<reference evidence="10" key="1">
    <citation type="submission" date="2019-11" db="EMBL/GenBank/DDBJ databases">
        <authorList>
            <person name="Liu Y."/>
            <person name="Hou J."/>
            <person name="Li T.-Q."/>
            <person name="Guan C.-H."/>
            <person name="Wu X."/>
            <person name="Wu H.-Z."/>
            <person name="Ling F."/>
            <person name="Zhang R."/>
            <person name="Shi X.-G."/>
            <person name="Ren J.-P."/>
            <person name="Chen E.-F."/>
            <person name="Sun J.-M."/>
        </authorList>
    </citation>
    <scope>NUCLEOTIDE SEQUENCE</scope>
    <source>
        <strain evidence="10">Adult_tree_wgs_1</strain>
        <tissue evidence="10">Leaves</tissue>
    </source>
</reference>
<keyword evidence="4 8" id="KW-0479">Metal-binding</keyword>
<dbReference type="InterPro" id="IPR039123">
    <property type="entry name" value="PPTC7"/>
</dbReference>
<dbReference type="EC" id="3.1.3.16" evidence="8"/>
<evidence type="ECO:0000256" key="8">
    <source>
        <dbReference type="RuleBase" id="RU366020"/>
    </source>
</evidence>
<dbReference type="AlphaFoldDB" id="A0A834H326"/>
<name>A0A834H326_RHOSS</name>
<comment type="catalytic activity">
    <reaction evidence="8">
        <text>O-phospho-L-threonyl-[protein] + H2O = L-threonyl-[protein] + phosphate</text>
        <dbReference type="Rhea" id="RHEA:47004"/>
        <dbReference type="Rhea" id="RHEA-COMP:11060"/>
        <dbReference type="Rhea" id="RHEA-COMP:11605"/>
        <dbReference type="ChEBI" id="CHEBI:15377"/>
        <dbReference type="ChEBI" id="CHEBI:30013"/>
        <dbReference type="ChEBI" id="CHEBI:43474"/>
        <dbReference type="ChEBI" id="CHEBI:61977"/>
        <dbReference type="EC" id="3.1.3.16"/>
    </reaction>
</comment>